<dbReference type="RefSeq" id="XP_055359082.1">
    <property type="nucleotide sequence ID" value="XM_055503107.1"/>
</dbReference>
<reference evidence="6" key="1">
    <citation type="submission" date="2025-08" db="UniProtKB">
        <authorList>
            <consortium name="RefSeq"/>
        </authorList>
    </citation>
    <scope>IDENTIFICATION</scope>
</reference>
<dbReference type="InterPro" id="IPR013783">
    <property type="entry name" value="Ig-like_fold"/>
</dbReference>
<feature type="signal peptide" evidence="3">
    <location>
        <begin position="1"/>
        <end position="22"/>
    </location>
</feature>
<dbReference type="PROSITE" id="PS50835">
    <property type="entry name" value="IG_LIKE"/>
    <property type="match status" value="1"/>
</dbReference>
<keyword evidence="3" id="KW-0732">Signal</keyword>
<protein>
    <submittedName>
        <fullName evidence="6">CD4-1 molecule isoform X1</fullName>
    </submittedName>
</protein>
<dbReference type="GeneID" id="114842934"/>
<keyword evidence="2" id="KW-1133">Transmembrane helix</keyword>
<keyword evidence="1" id="KW-0393">Immunoglobulin domain</keyword>
<dbReference type="AlphaFoldDB" id="A0A9W2XBL4"/>
<dbReference type="Pfam" id="PF00047">
    <property type="entry name" value="ig"/>
    <property type="match status" value="1"/>
</dbReference>
<accession>A0A9W2XBL4</accession>
<evidence type="ECO:0000313" key="5">
    <source>
        <dbReference type="Proteomes" id="UP000515150"/>
    </source>
</evidence>
<keyword evidence="2" id="KW-0472">Membrane</keyword>
<evidence type="ECO:0000259" key="4">
    <source>
        <dbReference type="PROSITE" id="PS50835"/>
    </source>
</evidence>
<dbReference type="InterPro" id="IPR007110">
    <property type="entry name" value="Ig-like_dom"/>
</dbReference>
<dbReference type="CTD" id="799982"/>
<keyword evidence="2" id="KW-0812">Transmembrane</keyword>
<dbReference type="SMART" id="SM00409">
    <property type="entry name" value="IG"/>
    <property type="match status" value="4"/>
</dbReference>
<dbReference type="OrthoDB" id="8657369at2759"/>
<dbReference type="PANTHER" id="PTHR11422">
    <property type="entry name" value="T-CELL SURFACE GLYCOPROTEIN CD4"/>
    <property type="match status" value="1"/>
</dbReference>
<organism evidence="5 6">
    <name type="scientific">Betta splendens</name>
    <name type="common">Siamese fighting fish</name>
    <dbReference type="NCBI Taxonomy" id="158456"/>
    <lineage>
        <taxon>Eukaryota</taxon>
        <taxon>Metazoa</taxon>
        <taxon>Chordata</taxon>
        <taxon>Craniata</taxon>
        <taxon>Vertebrata</taxon>
        <taxon>Euteleostomi</taxon>
        <taxon>Actinopterygii</taxon>
        <taxon>Neopterygii</taxon>
        <taxon>Teleostei</taxon>
        <taxon>Neoteleostei</taxon>
        <taxon>Acanthomorphata</taxon>
        <taxon>Anabantaria</taxon>
        <taxon>Anabantiformes</taxon>
        <taxon>Anabantoidei</taxon>
        <taxon>Osphronemidae</taxon>
        <taxon>Betta</taxon>
    </lineage>
</organism>
<dbReference type="InterPro" id="IPR003599">
    <property type="entry name" value="Ig_sub"/>
</dbReference>
<dbReference type="InterPro" id="IPR036179">
    <property type="entry name" value="Ig-like_dom_sf"/>
</dbReference>
<feature type="transmembrane region" description="Helical" evidence="2">
    <location>
        <begin position="422"/>
        <end position="446"/>
    </location>
</feature>
<feature type="domain" description="Ig-like" evidence="4">
    <location>
        <begin position="135"/>
        <end position="203"/>
    </location>
</feature>
<dbReference type="PANTHER" id="PTHR11422:SF0">
    <property type="entry name" value="T-CELL SURFACE GLYCOPROTEIN CD4"/>
    <property type="match status" value="1"/>
</dbReference>
<feature type="chain" id="PRO_5040785772" evidence="3">
    <location>
        <begin position="23"/>
        <end position="474"/>
    </location>
</feature>
<evidence type="ECO:0000313" key="6">
    <source>
        <dbReference type="RefSeq" id="XP_055359082.1"/>
    </source>
</evidence>
<sequence length="474" mass="52950">MKNLIHSVVFLITVLCSMTVLGAYEEVVYAQVGQTVHLKPENGQIKPYMYWNWNGIELVHRNSLTGWATPNAEKWKNRVTGTDNGLSITNLEEGDFGTWTLAVLTDKTHEKSTIYTCHLFRITVSMKSVPPLLAGEPLTLDCNTATPPKNKNPEIYWVDPQGEEQRGRQVSIPKATSQHSGQWTCFVKNHHKESGAIISVAVVDLAPGPSSYQFTSKSSGLTIPCSLPSHVTWDQLKEKGLEEVQWLFSPKPPGDLSNGPKLKLYSLSLETLQWEAVQPRELDAGTDVSKGDLSLSKRKGKEKDAGDYECMMKFKTLTLKTSVHVEVLRIIAAPGTNLTSGQQLNMTCSVGAALPSDMQLKLLPPVESLSHLQQNSDHSSTNVILPAVSTAHSGRWRCELWQGGKKLTSEVITLKIEYKLSVWMLVVICSVVVIVLLLLILVFIFYRRRQQRMRHPGHQLCRCNHPKPKGFYKT</sequence>
<evidence type="ECO:0000256" key="1">
    <source>
        <dbReference type="ARBA" id="ARBA00023319"/>
    </source>
</evidence>
<keyword evidence="5" id="KW-1185">Reference proteome</keyword>
<dbReference type="Gene3D" id="2.60.40.10">
    <property type="entry name" value="Immunoglobulins"/>
    <property type="match status" value="3"/>
</dbReference>
<dbReference type="InterPro" id="IPR013151">
    <property type="entry name" value="Immunoglobulin_dom"/>
</dbReference>
<dbReference type="SUPFAM" id="SSF48726">
    <property type="entry name" value="Immunoglobulin"/>
    <property type="match status" value="2"/>
</dbReference>
<proteinExistence type="predicted"/>
<dbReference type="Proteomes" id="UP000515150">
    <property type="component" value="Chromosome 16"/>
</dbReference>
<name>A0A9W2XBL4_BETSP</name>
<evidence type="ECO:0000256" key="2">
    <source>
        <dbReference type="SAM" id="Phobius"/>
    </source>
</evidence>
<dbReference type="KEGG" id="bspl:114842934"/>
<evidence type="ECO:0000256" key="3">
    <source>
        <dbReference type="SAM" id="SignalP"/>
    </source>
</evidence>
<gene>
    <name evidence="6" type="primary">cd4-1</name>
</gene>